<feature type="domain" description="CUB" evidence="10">
    <location>
        <begin position="282"/>
        <end position="365"/>
    </location>
</feature>
<keyword evidence="5" id="KW-0378">Hydrolase</keyword>
<dbReference type="InterPro" id="IPR024079">
    <property type="entry name" value="MetalloPept_cat_dom_sf"/>
</dbReference>
<dbReference type="PANTHER" id="PTHR10127">
    <property type="entry name" value="DISCOIDIN, CUB, EGF, LAMININ , AND ZINC METALLOPROTEASE DOMAIN CONTAINING"/>
    <property type="match status" value="1"/>
</dbReference>
<dbReference type="PANTHER" id="PTHR10127:SF850">
    <property type="entry name" value="METALLOENDOPEPTIDASE"/>
    <property type="match status" value="1"/>
</dbReference>
<comment type="caution">
    <text evidence="9">Lacks conserved residue(s) required for the propagation of feature annotation.</text>
</comment>
<accession>A0AAV2R7C6</accession>
<evidence type="ECO:0000256" key="4">
    <source>
        <dbReference type="ARBA" id="ARBA00022723"/>
    </source>
</evidence>
<evidence type="ECO:0000256" key="5">
    <source>
        <dbReference type="ARBA" id="ARBA00022801"/>
    </source>
</evidence>
<gene>
    <name evidence="11" type="ORF">MNOR_LOCUS20789</name>
</gene>
<dbReference type="InterPro" id="IPR035914">
    <property type="entry name" value="Sperma_CUB_dom_sf"/>
</dbReference>
<evidence type="ECO:0000256" key="3">
    <source>
        <dbReference type="ARBA" id="ARBA00022670"/>
    </source>
</evidence>
<dbReference type="Pfam" id="PF00431">
    <property type="entry name" value="CUB"/>
    <property type="match status" value="1"/>
</dbReference>
<dbReference type="Gene3D" id="3.40.390.10">
    <property type="entry name" value="Collagenase (Catalytic Domain)"/>
    <property type="match status" value="1"/>
</dbReference>
<comment type="cofactor">
    <cofactor evidence="1">
        <name>Zn(2+)</name>
        <dbReference type="ChEBI" id="CHEBI:29105"/>
    </cofactor>
</comment>
<evidence type="ECO:0000256" key="9">
    <source>
        <dbReference type="PROSITE-ProRule" id="PRU00059"/>
    </source>
</evidence>
<keyword evidence="8" id="KW-1015">Disulfide bond</keyword>
<keyword evidence="3" id="KW-0645">Protease</keyword>
<evidence type="ECO:0000259" key="10">
    <source>
        <dbReference type="PROSITE" id="PS01180"/>
    </source>
</evidence>
<reference evidence="11 12" key="1">
    <citation type="submission" date="2024-05" db="EMBL/GenBank/DDBJ databases">
        <authorList>
            <person name="Wallberg A."/>
        </authorList>
    </citation>
    <scope>NUCLEOTIDE SEQUENCE [LARGE SCALE GENOMIC DNA]</scope>
</reference>
<feature type="non-terminal residue" evidence="11">
    <location>
        <position position="365"/>
    </location>
</feature>
<keyword evidence="6" id="KW-0862">Zinc</keyword>
<dbReference type="GO" id="GO:0004222">
    <property type="term" value="F:metalloendopeptidase activity"/>
    <property type="evidence" value="ECO:0007669"/>
    <property type="project" value="InterPro"/>
</dbReference>
<dbReference type="GO" id="GO:0006508">
    <property type="term" value="P:proteolysis"/>
    <property type="evidence" value="ECO:0007669"/>
    <property type="project" value="UniProtKB-KW"/>
</dbReference>
<evidence type="ECO:0000256" key="6">
    <source>
        <dbReference type="ARBA" id="ARBA00022833"/>
    </source>
</evidence>
<organism evidence="11 12">
    <name type="scientific">Meganyctiphanes norvegica</name>
    <name type="common">Northern krill</name>
    <name type="synonym">Thysanopoda norvegica</name>
    <dbReference type="NCBI Taxonomy" id="48144"/>
    <lineage>
        <taxon>Eukaryota</taxon>
        <taxon>Metazoa</taxon>
        <taxon>Ecdysozoa</taxon>
        <taxon>Arthropoda</taxon>
        <taxon>Crustacea</taxon>
        <taxon>Multicrustacea</taxon>
        <taxon>Malacostraca</taxon>
        <taxon>Eumalacostraca</taxon>
        <taxon>Eucarida</taxon>
        <taxon>Euphausiacea</taxon>
        <taxon>Euphausiidae</taxon>
        <taxon>Meganyctiphanes</taxon>
    </lineage>
</organism>
<evidence type="ECO:0000313" key="12">
    <source>
        <dbReference type="Proteomes" id="UP001497623"/>
    </source>
</evidence>
<evidence type="ECO:0000256" key="1">
    <source>
        <dbReference type="ARBA" id="ARBA00001947"/>
    </source>
</evidence>
<name>A0AAV2R7C6_MEGNR</name>
<feature type="non-terminal residue" evidence="11">
    <location>
        <position position="1"/>
    </location>
</feature>
<keyword evidence="2" id="KW-0245">EGF-like domain</keyword>
<dbReference type="GO" id="GO:0046872">
    <property type="term" value="F:metal ion binding"/>
    <property type="evidence" value="ECO:0007669"/>
    <property type="project" value="UniProtKB-KW"/>
</dbReference>
<keyword evidence="4" id="KW-0479">Metal-binding</keyword>
<keyword evidence="7" id="KW-0482">Metalloprotease</keyword>
<keyword evidence="12" id="KW-1185">Reference proteome</keyword>
<comment type="caution">
    <text evidence="11">The sequence shown here is derived from an EMBL/GenBank/DDBJ whole genome shotgun (WGS) entry which is preliminary data.</text>
</comment>
<dbReference type="AlphaFoldDB" id="A0AAV2R7C6"/>
<dbReference type="EMBL" id="CAXKWB010016288">
    <property type="protein sequence ID" value="CAL4115877.1"/>
    <property type="molecule type" value="Genomic_DNA"/>
</dbReference>
<dbReference type="SUPFAM" id="SSF49854">
    <property type="entry name" value="Spermadhesin, CUB domain"/>
    <property type="match status" value="1"/>
</dbReference>
<dbReference type="InterPro" id="IPR000859">
    <property type="entry name" value="CUB_dom"/>
</dbReference>
<dbReference type="Pfam" id="PF01400">
    <property type="entry name" value="Astacin"/>
    <property type="match status" value="1"/>
</dbReference>
<dbReference type="InterPro" id="IPR001506">
    <property type="entry name" value="Peptidase_M12A"/>
</dbReference>
<evidence type="ECO:0000256" key="7">
    <source>
        <dbReference type="ARBA" id="ARBA00023049"/>
    </source>
</evidence>
<dbReference type="PROSITE" id="PS01180">
    <property type="entry name" value="CUB"/>
    <property type="match status" value="1"/>
</dbReference>
<dbReference type="Gene3D" id="2.60.120.290">
    <property type="entry name" value="Spermadhesin, CUB domain"/>
    <property type="match status" value="1"/>
</dbReference>
<protein>
    <recommendedName>
        <fullName evidence="10">CUB domain-containing protein</fullName>
    </recommendedName>
</protein>
<evidence type="ECO:0000313" key="11">
    <source>
        <dbReference type="EMBL" id="CAL4115877.1"/>
    </source>
</evidence>
<proteinExistence type="predicted"/>
<evidence type="ECO:0000256" key="2">
    <source>
        <dbReference type="ARBA" id="ARBA00022536"/>
    </source>
</evidence>
<dbReference type="Proteomes" id="UP001497623">
    <property type="component" value="Unassembled WGS sequence"/>
</dbReference>
<dbReference type="SUPFAM" id="SSF55486">
    <property type="entry name" value="Metalloproteases ('zincins'), catalytic domain"/>
    <property type="match status" value="1"/>
</dbReference>
<evidence type="ECO:0000256" key="8">
    <source>
        <dbReference type="ARBA" id="ARBA00023157"/>
    </source>
</evidence>
<sequence>GITSSFKYVPHGPDSKWMVFPGNQSQLLLTGTWTGPPAPSQKFLNDVESVQKRIRRKAADSSLLWPNAVIPFKIKKPRPDRTSILKGIIHWETHTCIRFVPAKNLSAPMVSFRKLDGCRSGVGLEQPSGQNISIGSNCNKLLININDRISPLAAITVSKTGSNKYTKGHYSLGDTHLYQFYWHHIYYITSVLQWYHFVNWTVAAAIATSSNYSQGLIGSRKRNLGLSHRDKLLANTMYGCLETWLFKCKLKSSPCKNEGYLGADCKCVCAPGTIGQHCQYIMGGYYDDLLSPCNQDITYETTITSPNYPSNYDKGSWCVYRLKGEQCFAPRVTITDFSFGGRDKQHLCNDYLEIRNDSLYEGEMG</sequence>